<keyword evidence="2" id="KW-1003">Cell membrane</keyword>
<feature type="transmembrane region" description="Helical" evidence="6">
    <location>
        <begin position="354"/>
        <end position="371"/>
    </location>
</feature>
<evidence type="ECO:0000256" key="4">
    <source>
        <dbReference type="ARBA" id="ARBA00022989"/>
    </source>
</evidence>
<accession>A0ABX3A3D8</accession>
<reference evidence="8 9" key="1">
    <citation type="submission" date="2016-08" db="EMBL/GenBank/DDBJ databases">
        <title>Draft genome sequence of Candidatus Piscirickettsia litoralis, from seawater.</title>
        <authorList>
            <person name="Wan X."/>
            <person name="Lee A.J."/>
            <person name="Hou S."/>
            <person name="Donachie S.P."/>
        </authorList>
    </citation>
    <scope>NUCLEOTIDE SEQUENCE [LARGE SCALE GENOMIC DNA]</scope>
    <source>
        <strain evidence="8 9">Y2</strain>
    </source>
</reference>
<feature type="transmembrane region" description="Helical" evidence="6">
    <location>
        <begin position="257"/>
        <end position="275"/>
    </location>
</feature>
<feature type="domain" description="Major facilitator superfamily (MFS) profile" evidence="7">
    <location>
        <begin position="14"/>
        <end position="400"/>
    </location>
</feature>
<dbReference type="PANTHER" id="PTHR43124">
    <property type="entry name" value="PURINE EFFLUX PUMP PBUE"/>
    <property type="match status" value="1"/>
</dbReference>
<evidence type="ECO:0000256" key="1">
    <source>
        <dbReference type="ARBA" id="ARBA00004651"/>
    </source>
</evidence>
<evidence type="ECO:0000313" key="9">
    <source>
        <dbReference type="Proteomes" id="UP000094329"/>
    </source>
</evidence>
<feature type="transmembrane region" description="Helical" evidence="6">
    <location>
        <begin position="317"/>
        <end position="342"/>
    </location>
</feature>
<dbReference type="PANTHER" id="PTHR43124:SF3">
    <property type="entry name" value="CHLORAMPHENICOL EFFLUX PUMP RV0191"/>
    <property type="match status" value="1"/>
</dbReference>
<dbReference type="Gene3D" id="1.20.1720.10">
    <property type="entry name" value="Multidrug resistance protein D"/>
    <property type="match status" value="1"/>
</dbReference>
<gene>
    <name evidence="8" type="ORF">BGC07_11170</name>
</gene>
<proteinExistence type="predicted"/>
<dbReference type="RefSeq" id="WP_069313179.1">
    <property type="nucleotide sequence ID" value="NZ_MDTU01000001.1"/>
</dbReference>
<evidence type="ECO:0000313" key="8">
    <source>
        <dbReference type="EMBL" id="ODN43382.1"/>
    </source>
</evidence>
<keyword evidence="9" id="KW-1185">Reference proteome</keyword>
<feature type="transmembrane region" description="Helical" evidence="6">
    <location>
        <begin position="106"/>
        <end position="129"/>
    </location>
</feature>
<dbReference type="SUPFAM" id="SSF103473">
    <property type="entry name" value="MFS general substrate transporter"/>
    <property type="match status" value="1"/>
</dbReference>
<feature type="transmembrane region" description="Helical" evidence="6">
    <location>
        <begin position="15"/>
        <end position="39"/>
    </location>
</feature>
<dbReference type="InterPro" id="IPR020846">
    <property type="entry name" value="MFS_dom"/>
</dbReference>
<keyword evidence="5 6" id="KW-0472">Membrane</keyword>
<feature type="transmembrane region" description="Helical" evidence="6">
    <location>
        <begin position="169"/>
        <end position="191"/>
    </location>
</feature>
<evidence type="ECO:0000259" key="7">
    <source>
        <dbReference type="PROSITE" id="PS50850"/>
    </source>
</evidence>
<keyword evidence="4 6" id="KW-1133">Transmembrane helix</keyword>
<feature type="transmembrane region" description="Helical" evidence="6">
    <location>
        <begin position="51"/>
        <end position="68"/>
    </location>
</feature>
<feature type="transmembrane region" description="Helical" evidence="6">
    <location>
        <begin position="377"/>
        <end position="396"/>
    </location>
</feature>
<feature type="transmembrane region" description="Helical" evidence="6">
    <location>
        <begin position="141"/>
        <end position="163"/>
    </location>
</feature>
<keyword evidence="3 6" id="KW-0812">Transmembrane</keyword>
<dbReference type="Proteomes" id="UP000094329">
    <property type="component" value="Unassembled WGS sequence"/>
</dbReference>
<sequence length="404" mass="43072">MITLTLKQRQAQPPVYLLVLLMSFASLAAVLITPALPMIGQDFHISSSGSTWLITLFLLGYAIGQLPYGPIANRFGRRKAALVGLALALVGSLLQLLAMAEHSFSLLLLARALSAFGGACGPVLAMTILSDCYDEAGARKMMATLILVFALMPCLAIALGGFLTTHCGWHSTLIIIAIYNIIVLALVYSQLGETLPNDQHKKIHPIHTIKGLLSVFLAPNYLLCILLFTAGTATSYLFNSLAPALAIDTLKASPQDFGLLSIITSVGLLIGSYLAGNLSHKYSGKNVLMFGVVLLLATSIIFILLFSANIINLYSLFMPAFFLFISAALIMPNASMLALSAVKDKASGAGSMNATNLLLTSILVSIGGHFSEHYLTALPIAFLILALASLAVLFNLKQIKIFNN</sequence>
<dbReference type="InterPro" id="IPR050189">
    <property type="entry name" value="MFS_Efflux_Transporters"/>
</dbReference>
<name>A0ABX3A3D8_9GAMM</name>
<dbReference type="EMBL" id="MDTU01000001">
    <property type="protein sequence ID" value="ODN43382.1"/>
    <property type="molecule type" value="Genomic_DNA"/>
</dbReference>
<feature type="transmembrane region" description="Helical" evidence="6">
    <location>
        <begin position="212"/>
        <end position="237"/>
    </location>
</feature>
<organism evidence="8 9">
    <name type="scientific">Piscirickettsia litoralis</name>
    <dbReference type="NCBI Taxonomy" id="1891921"/>
    <lineage>
        <taxon>Bacteria</taxon>
        <taxon>Pseudomonadati</taxon>
        <taxon>Pseudomonadota</taxon>
        <taxon>Gammaproteobacteria</taxon>
        <taxon>Thiotrichales</taxon>
        <taxon>Piscirickettsiaceae</taxon>
        <taxon>Piscirickettsia</taxon>
    </lineage>
</organism>
<dbReference type="InterPro" id="IPR036259">
    <property type="entry name" value="MFS_trans_sf"/>
</dbReference>
<evidence type="ECO:0000256" key="3">
    <source>
        <dbReference type="ARBA" id="ARBA00022692"/>
    </source>
</evidence>
<protein>
    <recommendedName>
        <fullName evidence="7">Major facilitator superfamily (MFS) profile domain-containing protein</fullName>
    </recommendedName>
</protein>
<feature type="transmembrane region" description="Helical" evidence="6">
    <location>
        <begin position="80"/>
        <end position="100"/>
    </location>
</feature>
<evidence type="ECO:0000256" key="2">
    <source>
        <dbReference type="ARBA" id="ARBA00022475"/>
    </source>
</evidence>
<dbReference type="PROSITE" id="PS50850">
    <property type="entry name" value="MFS"/>
    <property type="match status" value="1"/>
</dbReference>
<dbReference type="Pfam" id="PF07690">
    <property type="entry name" value="MFS_1"/>
    <property type="match status" value="1"/>
</dbReference>
<evidence type="ECO:0000256" key="5">
    <source>
        <dbReference type="ARBA" id="ARBA00023136"/>
    </source>
</evidence>
<comment type="caution">
    <text evidence="8">The sequence shown here is derived from an EMBL/GenBank/DDBJ whole genome shotgun (WGS) entry which is preliminary data.</text>
</comment>
<feature type="transmembrane region" description="Helical" evidence="6">
    <location>
        <begin position="287"/>
        <end position="311"/>
    </location>
</feature>
<comment type="subcellular location">
    <subcellularLocation>
        <location evidence="1">Cell membrane</location>
        <topology evidence="1">Multi-pass membrane protein</topology>
    </subcellularLocation>
</comment>
<dbReference type="InterPro" id="IPR011701">
    <property type="entry name" value="MFS"/>
</dbReference>
<evidence type="ECO:0000256" key="6">
    <source>
        <dbReference type="SAM" id="Phobius"/>
    </source>
</evidence>